<dbReference type="Gene3D" id="1.20.1440.30">
    <property type="entry name" value="Biosynthetic Protein domain"/>
    <property type="match status" value="1"/>
</dbReference>
<reference evidence="2" key="1">
    <citation type="journal article" date="2019" name="Int. J. Syst. Evol. Microbiol.">
        <title>The Global Catalogue of Microorganisms (GCM) 10K type strain sequencing project: providing services to taxonomists for standard genome sequencing and annotation.</title>
        <authorList>
            <consortium name="The Broad Institute Genomics Platform"/>
            <consortium name="The Broad Institute Genome Sequencing Center for Infectious Disease"/>
            <person name="Wu L."/>
            <person name="Ma J."/>
        </authorList>
    </citation>
    <scope>NUCLEOTIDE SEQUENCE [LARGE SCALE GENOMIC DNA]</scope>
    <source>
        <strain evidence="2">JCM 17906</strain>
    </source>
</reference>
<organism evidence="1 2">
    <name type="scientific">Pseudonocardia xishanensis</name>
    <dbReference type="NCBI Taxonomy" id="630995"/>
    <lineage>
        <taxon>Bacteria</taxon>
        <taxon>Bacillati</taxon>
        <taxon>Actinomycetota</taxon>
        <taxon>Actinomycetes</taxon>
        <taxon>Pseudonocardiales</taxon>
        <taxon>Pseudonocardiaceae</taxon>
        <taxon>Pseudonocardia</taxon>
    </lineage>
</organism>
<dbReference type="InterPro" id="IPR007815">
    <property type="entry name" value="Emycin_Estase"/>
</dbReference>
<dbReference type="InterPro" id="IPR052036">
    <property type="entry name" value="Hydrolase/PRTase-associated"/>
</dbReference>
<dbReference type="Pfam" id="PF05139">
    <property type="entry name" value="Erythro_esteras"/>
    <property type="match status" value="1"/>
</dbReference>
<dbReference type="Gene3D" id="3.40.1660.10">
    <property type="entry name" value="EreA-like (biosynthetic domain)"/>
    <property type="match status" value="1"/>
</dbReference>
<dbReference type="PANTHER" id="PTHR31299">
    <property type="entry name" value="ESTERASE, PUTATIVE (AFU_ORTHOLOGUE AFUA_1G05850)-RELATED"/>
    <property type="match status" value="1"/>
</dbReference>
<evidence type="ECO:0000313" key="1">
    <source>
        <dbReference type="EMBL" id="GAA4542940.1"/>
    </source>
</evidence>
<sequence>MTEVLTPATVLASLSTRPRLLAVGEPTHGAAELWELRTALFAGLVEQGYRTIALETDCLAALAVDDYVRGGPGDLDAVVRRGFSHEWGAYPANRELVRWMRAHNEGRPPADRVRFAGCDGPLEITHAASPRRTLLALHEHLATRIAPALLPCTAERLDALLGADERWTEPAAMVDPSRSVGRAPEAGELRLIADDLVALLDEQTPDLVEPAADWERARLWGRTAVGLLRYHWWMADTSPGRLGRLLGVRDSMMAATLLALADRGRTFVYAHNAHLQRPRSSMRMGGAPVEWWSAGAIVSAHLGEEYAYLATAVGSIRDRGVGAPPPDTLEGLLSALPGERLLVDPRELDLRSVSPRVSPWFGYAPFDPAHTAAVDGIVFVRDC</sequence>
<dbReference type="PANTHER" id="PTHR31299:SF0">
    <property type="entry name" value="ESTERASE, PUTATIVE (AFU_ORTHOLOGUE AFUA_1G05850)-RELATED"/>
    <property type="match status" value="1"/>
</dbReference>
<comment type="caution">
    <text evidence="1">The sequence shown here is derived from an EMBL/GenBank/DDBJ whole genome shotgun (WGS) entry which is preliminary data.</text>
</comment>
<dbReference type="InterPro" id="IPR014622">
    <property type="entry name" value="UCP036794_erythomycin"/>
</dbReference>
<dbReference type="Proteomes" id="UP001501598">
    <property type="component" value="Unassembled WGS sequence"/>
</dbReference>
<dbReference type="SUPFAM" id="SSF159501">
    <property type="entry name" value="EreA/ChaN-like"/>
    <property type="match status" value="1"/>
</dbReference>
<dbReference type="PIRSF" id="PIRSF036794">
    <property type="entry name" value="UCP_erythr_ester"/>
    <property type="match status" value="1"/>
</dbReference>
<gene>
    <name evidence="1" type="ORF">GCM10023175_18980</name>
</gene>
<keyword evidence="2" id="KW-1185">Reference proteome</keyword>
<name>A0ABP8RMK1_9PSEU</name>
<proteinExistence type="predicted"/>
<dbReference type="RefSeq" id="WP_345414815.1">
    <property type="nucleotide sequence ID" value="NZ_BAABGT010000026.1"/>
</dbReference>
<protein>
    <submittedName>
        <fullName evidence="1">Erythromycin esterase family protein</fullName>
    </submittedName>
</protein>
<accession>A0ABP8RMK1</accession>
<dbReference type="EMBL" id="BAABGT010000026">
    <property type="protein sequence ID" value="GAA4542940.1"/>
    <property type="molecule type" value="Genomic_DNA"/>
</dbReference>
<dbReference type="CDD" id="cd14728">
    <property type="entry name" value="Ere-like"/>
    <property type="match status" value="1"/>
</dbReference>
<dbReference type="Gene3D" id="3.30.1870.10">
    <property type="entry name" value="EreA-like, domain 2"/>
    <property type="match status" value="1"/>
</dbReference>
<evidence type="ECO:0000313" key="2">
    <source>
        <dbReference type="Proteomes" id="UP001501598"/>
    </source>
</evidence>